<evidence type="ECO:0000256" key="7">
    <source>
        <dbReference type="SAM" id="MobiDB-lite"/>
    </source>
</evidence>
<evidence type="ECO:0000256" key="5">
    <source>
        <dbReference type="ARBA" id="ARBA00023224"/>
    </source>
</evidence>
<feature type="compositionally biased region" description="Low complexity" evidence="7">
    <location>
        <begin position="18"/>
        <end position="34"/>
    </location>
</feature>
<dbReference type="SMART" id="SM01224">
    <property type="entry name" value="G_gamma"/>
    <property type="match status" value="1"/>
</dbReference>
<accession>A0A8S0VN33</accession>
<feature type="compositionally biased region" description="Polar residues" evidence="7">
    <location>
        <begin position="35"/>
        <end position="53"/>
    </location>
</feature>
<dbReference type="GO" id="GO:0007186">
    <property type="term" value="P:G protein-coupled receptor signaling pathway"/>
    <property type="evidence" value="ECO:0007669"/>
    <property type="project" value="InterPro"/>
</dbReference>
<keyword evidence="10" id="KW-1185">Reference proteome</keyword>
<feature type="domain" description="G protein gamma" evidence="8">
    <location>
        <begin position="60"/>
        <end position="136"/>
    </location>
</feature>
<dbReference type="AlphaFoldDB" id="A0A8S0VN33"/>
<keyword evidence="2" id="KW-1003">Cell membrane</keyword>
<evidence type="ECO:0000259" key="8">
    <source>
        <dbReference type="SMART" id="SM01224"/>
    </source>
</evidence>
<dbReference type="OrthoDB" id="776094at2759"/>
<dbReference type="GO" id="GO:0005886">
    <property type="term" value="C:plasma membrane"/>
    <property type="evidence" value="ECO:0007669"/>
    <property type="project" value="UniProtKB-SubCell"/>
</dbReference>
<protein>
    <submittedName>
        <fullName evidence="9">Guanine nucleotide-binding subunit gamma 2-like</fullName>
    </submittedName>
</protein>
<dbReference type="InterPro" id="IPR015898">
    <property type="entry name" value="G-protein_gamma-like_dom"/>
</dbReference>
<evidence type="ECO:0000256" key="1">
    <source>
        <dbReference type="ARBA" id="ARBA00004236"/>
    </source>
</evidence>
<dbReference type="Pfam" id="PF00631">
    <property type="entry name" value="G-gamma"/>
    <property type="match status" value="1"/>
</dbReference>
<gene>
    <name evidence="9" type="ORF">OLEA9_A078814</name>
</gene>
<comment type="caution">
    <text evidence="9">The sequence shown here is derived from an EMBL/GenBank/DDBJ whole genome shotgun (WGS) entry which is preliminary data.</text>
</comment>
<sequence>MESAPPKATEPPHQHAPSSSSSSSLALSLEGSVSNNNVHETRSSPFAGNSTTGLMGKHRMSAAISFLNQQIQSIQEELGQLETLGRSSAVCEELILSVESVPDALLPATRGPTEVSWERWFQGAHGSGNRRRRWIWD</sequence>
<name>A0A8S0VN33_OLEEU</name>
<keyword evidence="4" id="KW-0472">Membrane</keyword>
<dbReference type="Proteomes" id="UP000594638">
    <property type="component" value="Unassembled WGS sequence"/>
</dbReference>
<feature type="region of interest" description="Disordered" evidence="7">
    <location>
        <begin position="1"/>
        <end position="54"/>
    </location>
</feature>
<dbReference type="Gramene" id="OE9A078814T1">
    <property type="protein sequence ID" value="OE9A078814C1"/>
    <property type="gene ID" value="OE9A078814"/>
</dbReference>
<reference evidence="9 10" key="1">
    <citation type="submission" date="2019-12" db="EMBL/GenBank/DDBJ databases">
        <authorList>
            <person name="Alioto T."/>
            <person name="Alioto T."/>
            <person name="Gomez Garrido J."/>
        </authorList>
    </citation>
    <scope>NUCLEOTIDE SEQUENCE [LARGE SCALE GENOMIC DNA]</scope>
</reference>
<dbReference type="PANTHER" id="PTHR35129">
    <property type="entry name" value="GUANINE NUCLEOTIDE-BINDING PROTEIN SUBUNIT GAMMA 1"/>
    <property type="match status" value="1"/>
</dbReference>
<dbReference type="PANTHER" id="PTHR35129:SF5">
    <property type="entry name" value="GUANINE NUCLEOTIDE-BINDING PROTEIN SUBUNIT GAMMA 2"/>
    <property type="match status" value="1"/>
</dbReference>
<evidence type="ECO:0000256" key="2">
    <source>
        <dbReference type="ARBA" id="ARBA00022475"/>
    </source>
</evidence>
<dbReference type="EMBL" id="CACTIH010009650">
    <property type="protein sequence ID" value="CAA3032693.1"/>
    <property type="molecule type" value="Genomic_DNA"/>
</dbReference>
<proteinExistence type="predicted"/>
<organism evidence="9 10">
    <name type="scientific">Olea europaea subsp. europaea</name>
    <dbReference type="NCBI Taxonomy" id="158383"/>
    <lineage>
        <taxon>Eukaryota</taxon>
        <taxon>Viridiplantae</taxon>
        <taxon>Streptophyta</taxon>
        <taxon>Embryophyta</taxon>
        <taxon>Tracheophyta</taxon>
        <taxon>Spermatophyta</taxon>
        <taxon>Magnoliopsida</taxon>
        <taxon>eudicotyledons</taxon>
        <taxon>Gunneridae</taxon>
        <taxon>Pentapetalae</taxon>
        <taxon>asterids</taxon>
        <taxon>lamiids</taxon>
        <taxon>Lamiales</taxon>
        <taxon>Oleaceae</taxon>
        <taxon>Oleeae</taxon>
        <taxon>Olea</taxon>
    </lineage>
</organism>
<comment type="subcellular location">
    <subcellularLocation>
        <location evidence="1">Cell membrane</location>
    </subcellularLocation>
</comment>
<dbReference type="InterPro" id="IPR045878">
    <property type="entry name" value="GG1/2"/>
</dbReference>
<evidence type="ECO:0000313" key="10">
    <source>
        <dbReference type="Proteomes" id="UP000594638"/>
    </source>
</evidence>
<keyword evidence="3 6" id="KW-0175">Coiled coil</keyword>
<evidence type="ECO:0000256" key="4">
    <source>
        <dbReference type="ARBA" id="ARBA00023136"/>
    </source>
</evidence>
<keyword evidence="5" id="KW-0807">Transducer</keyword>
<evidence type="ECO:0000256" key="6">
    <source>
        <dbReference type="SAM" id="Coils"/>
    </source>
</evidence>
<evidence type="ECO:0000256" key="3">
    <source>
        <dbReference type="ARBA" id="ARBA00023054"/>
    </source>
</evidence>
<feature type="coiled-coil region" evidence="6">
    <location>
        <begin position="57"/>
        <end position="84"/>
    </location>
</feature>
<evidence type="ECO:0000313" key="9">
    <source>
        <dbReference type="EMBL" id="CAA3032693.1"/>
    </source>
</evidence>